<evidence type="ECO:0000256" key="9">
    <source>
        <dbReference type="ARBA" id="ARBA00023143"/>
    </source>
</evidence>
<proteinExistence type="inferred from homology"/>
<dbReference type="GO" id="GO:0009425">
    <property type="term" value="C:bacterial-type flagellum basal body"/>
    <property type="evidence" value="ECO:0007669"/>
    <property type="project" value="UniProtKB-SubCell"/>
</dbReference>
<dbReference type="GO" id="GO:0050918">
    <property type="term" value="P:positive chemotaxis"/>
    <property type="evidence" value="ECO:0007669"/>
    <property type="project" value="TreeGrafter"/>
</dbReference>
<protein>
    <recommendedName>
        <fullName evidence="4">Flagellar motor switch protein FliM</fullName>
    </recommendedName>
</protein>
<evidence type="ECO:0000256" key="3">
    <source>
        <dbReference type="ARBA" id="ARBA00011049"/>
    </source>
</evidence>
<comment type="function">
    <text evidence="10">FliM is one of three proteins (FliG, FliN, FliM) that forms the rotor-mounted switch complex (C ring), located at the base of the basal body. This complex interacts with the CheY and CheZ chemotaxis proteins, in addition to contacting components of the motor that determine the direction of flagellar rotation.</text>
</comment>
<evidence type="ECO:0000256" key="5">
    <source>
        <dbReference type="ARBA" id="ARBA00022475"/>
    </source>
</evidence>
<sequence length="344" mass="38999">MDNDDKFNLDDPGEILSQDDIDSLLLQRFSPEAVEAGRSTRIIGKSTPASTVEVYDFRQPTFMGETEMRRLRLMHEDFIRFLEARLSLFLRKDFSLKMLKLETLSYTRALDTIESPAHLALFRANPLPGIGFLEISPRLALTVASSILGGKGQAPNEARFLTKIEIDLIEEFLFIFLQEWCSQWKFKQHLEPQITGHEVVASVLQICEPDTVLFLLVMEAEVRGCSGQIQVGVPLYMIEPMVRHLKEERRREENFDTGEKVITWRRGYSNLPVTVKASFEVGKMPARNCARWQPGTFIPLDAKALKDVTLWLSNVALFQGEAGVQDGAVAVALKDTIKETSHVR</sequence>
<keyword evidence="7" id="KW-0283">Flagellar rotation</keyword>
<name>A0A842HHB9_9BACT</name>
<dbReference type="GO" id="GO:0071978">
    <property type="term" value="P:bacterial-type flagellum-dependent swarming motility"/>
    <property type="evidence" value="ECO:0007669"/>
    <property type="project" value="TreeGrafter"/>
</dbReference>
<gene>
    <name evidence="12" type="ORF">H5P28_12180</name>
</gene>
<accession>A0A842HHB9</accession>
<dbReference type="InterPro" id="IPR036429">
    <property type="entry name" value="SpoA-like_sf"/>
</dbReference>
<keyword evidence="6" id="KW-0145">Chemotaxis</keyword>
<evidence type="ECO:0000313" key="13">
    <source>
        <dbReference type="Proteomes" id="UP000546464"/>
    </source>
</evidence>
<dbReference type="AlphaFoldDB" id="A0A842HHB9"/>
<evidence type="ECO:0000259" key="11">
    <source>
        <dbReference type="Pfam" id="PF01052"/>
    </source>
</evidence>
<dbReference type="InterPro" id="IPR001543">
    <property type="entry name" value="FliN-like_C"/>
</dbReference>
<keyword evidence="13" id="KW-1185">Reference proteome</keyword>
<keyword evidence="8" id="KW-0472">Membrane</keyword>
<keyword evidence="12" id="KW-0282">Flagellum</keyword>
<dbReference type="PANTHER" id="PTHR30034">
    <property type="entry name" value="FLAGELLAR MOTOR SWITCH PROTEIN FLIM"/>
    <property type="match status" value="1"/>
</dbReference>
<evidence type="ECO:0000256" key="10">
    <source>
        <dbReference type="ARBA" id="ARBA00025044"/>
    </source>
</evidence>
<dbReference type="RefSeq" id="WP_185675982.1">
    <property type="nucleotide sequence ID" value="NZ_JACHVB010000035.1"/>
</dbReference>
<dbReference type="Gene3D" id="3.40.1550.10">
    <property type="entry name" value="CheC-like"/>
    <property type="match status" value="1"/>
</dbReference>
<comment type="subcellular location">
    <subcellularLocation>
        <location evidence="1">Bacterial flagellum basal body</location>
    </subcellularLocation>
    <subcellularLocation>
        <location evidence="2">Cell membrane</location>
        <topology evidence="2">Peripheral membrane protein</topology>
    </subcellularLocation>
</comment>
<keyword evidence="9" id="KW-0975">Bacterial flagellum</keyword>
<dbReference type="EMBL" id="JACHVB010000035">
    <property type="protein sequence ID" value="MBC2595016.1"/>
    <property type="molecule type" value="Genomic_DNA"/>
</dbReference>
<evidence type="ECO:0000256" key="6">
    <source>
        <dbReference type="ARBA" id="ARBA00022500"/>
    </source>
</evidence>
<evidence type="ECO:0000256" key="7">
    <source>
        <dbReference type="ARBA" id="ARBA00022779"/>
    </source>
</evidence>
<evidence type="ECO:0000256" key="1">
    <source>
        <dbReference type="ARBA" id="ARBA00004117"/>
    </source>
</evidence>
<dbReference type="PRINTS" id="PR00955">
    <property type="entry name" value="FLGMOTORFLIM"/>
</dbReference>
<dbReference type="Pfam" id="PF01052">
    <property type="entry name" value="FliMN_C"/>
    <property type="match status" value="1"/>
</dbReference>
<dbReference type="InterPro" id="IPR001689">
    <property type="entry name" value="Flag_FliM"/>
</dbReference>
<evidence type="ECO:0000256" key="4">
    <source>
        <dbReference type="ARBA" id="ARBA00021898"/>
    </source>
</evidence>
<keyword evidence="5" id="KW-1003">Cell membrane</keyword>
<dbReference type="SUPFAM" id="SSF103039">
    <property type="entry name" value="CheC-like"/>
    <property type="match status" value="1"/>
</dbReference>
<dbReference type="InterPro" id="IPR028976">
    <property type="entry name" value="CheC-like_sf"/>
</dbReference>
<dbReference type="SUPFAM" id="SSF101801">
    <property type="entry name" value="Surface presentation of antigens (SPOA)"/>
    <property type="match status" value="1"/>
</dbReference>
<evidence type="ECO:0000256" key="2">
    <source>
        <dbReference type="ARBA" id="ARBA00004202"/>
    </source>
</evidence>
<dbReference type="Gene3D" id="2.30.330.10">
    <property type="entry name" value="SpoA-like"/>
    <property type="match status" value="1"/>
</dbReference>
<reference evidence="12 13" key="1">
    <citation type="submission" date="2020-07" db="EMBL/GenBank/DDBJ databases">
        <authorList>
            <person name="Feng X."/>
        </authorList>
    </citation>
    <scope>NUCLEOTIDE SEQUENCE [LARGE SCALE GENOMIC DNA]</scope>
    <source>
        <strain evidence="12 13">JCM31066</strain>
    </source>
</reference>
<comment type="caution">
    <text evidence="12">The sequence shown here is derived from an EMBL/GenBank/DDBJ whole genome shotgun (WGS) entry which is preliminary data.</text>
</comment>
<dbReference type="PANTHER" id="PTHR30034:SF6">
    <property type="entry name" value="YOP PROTEINS TRANSLOCATION PROTEIN Q"/>
    <property type="match status" value="1"/>
</dbReference>
<dbReference type="Pfam" id="PF02154">
    <property type="entry name" value="FliM"/>
    <property type="match status" value="1"/>
</dbReference>
<evidence type="ECO:0000313" key="12">
    <source>
        <dbReference type="EMBL" id="MBC2595016.1"/>
    </source>
</evidence>
<comment type="similarity">
    <text evidence="3">Belongs to the FliM family.</text>
</comment>
<organism evidence="12 13">
    <name type="scientific">Ruficoccus amylovorans</name>
    <dbReference type="NCBI Taxonomy" id="1804625"/>
    <lineage>
        <taxon>Bacteria</taxon>
        <taxon>Pseudomonadati</taxon>
        <taxon>Verrucomicrobiota</taxon>
        <taxon>Opitutia</taxon>
        <taxon>Puniceicoccales</taxon>
        <taxon>Cerasicoccaceae</taxon>
        <taxon>Ruficoccus</taxon>
    </lineage>
</organism>
<dbReference type="GO" id="GO:0005886">
    <property type="term" value="C:plasma membrane"/>
    <property type="evidence" value="ECO:0007669"/>
    <property type="project" value="UniProtKB-SubCell"/>
</dbReference>
<keyword evidence="12" id="KW-0969">Cilium</keyword>
<dbReference type="CDD" id="cd17908">
    <property type="entry name" value="FliM"/>
    <property type="match status" value="1"/>
</dbReference>
<keyword evidence="12" id="KW-0966">Cell projection</keyword>
<dbReference type="GO" id="GO:0003774">
    <property type="term" value="F:cytoskeletal motor activity"/>
    <property type="evidence" value="ECO:0007669"/>
    <property type="project" value="InterPro"/>
</dbReference>
<feature type="domain" description="Flagellar motor switch protein FliN-like C-terminal" evidence="11">
    <location>
        <begin position="270"/>
        <end position="337"/>
    </location>
</feature>
<dbReference type="Proteomes" id="UP000546464">
    <property type="component" value="Unassembled WGS sequence"/>
</dbReference>
<evidence type="ECO:0000256" key="8">
    <source>
        <dbReference type="ARBA" id="ARBA00023136"/>
    </source>
</evidence>